<dbReference type="SUPFAM" id="SSF53335">
    <property type="entry name" value="S-adenosyl-L-methionine-dependent methyltransferases"/>
    <property type="match status" value="1"/>
</dbReference>
<dbReference type="Gene3D" id="3.40.50.150">
    <property type="entry name" value="Vaccinia Virus protein VP39"/>
    <property type="match status" value="1"/>
</dbReference>
<organism evidence="1 2">
    <name type="scientific">Xylanimonas oleitrophica</name>
    <dbReference type="NCBI Taxonomy" id="2607479"/>
    <lineage>
        <taxon>Bacteria</taxon>
        <taxon>Bacillati</taxon>
        <taxon>Actinomycetota</taxon>
        <taxon>Actinomycetes</taxon>
        <taxon>Micrococcales</taxon>
        <taxon>Promicromonosporaceae</taxon>
        <taxon>Xylanimonas</taxon>
    </lineage>
</organism>
<dbReference type="Pfam" id="PF13489">
    <property type="entry name" value="Methyltransf_23"/>
    <property type="match status" value="1"/>
</dbReference>
<dbReference type="InterPro" id="IPR036388">
    <property type="entry name" value="WH-like_DNA-bd_sf"/>
</dbReference>
<dbReference type="AlphaFoldDB" id="A0A2W5YDQ9"/>
<accession>A0A2W5YDQ9</accession>
<gene>
    <name evidence="1" type="ORF">DNL40_11890</name>
</gene>
<sequence length="323" mass="34823">MFLAQVVEFSLRSGLLERVDGPGVPVDELASALGWSGERLRGLLRYLAVEGVVTDPEGSPALTARGRELLMFRAWYELLVGGYGSSLSDLDTLMRSDQEFASRDSAMVGKGSCGISRYDAIPMVRRLLAGADAERPSVLVDLGCGDGTFLLDLCAELGLPGVGVDPHEPSVVTGREEAVRRGLADRVRFEAATAENFVKSSVEDRDPTFVAAFSLQEVLEQQGRGAVVSTVRTILAVPGSQLVVVEVDHRPTDPSVMHHGLGIAYYNPYYLLHQVTEQRLETRAFWADVFAEAGATVVAEATPDPRVDSTGLELGYLLRGTGQ</sequence>
<dbReference type="EMBL" id="QKWH01000010">
    <property type="protein sequence ID" value="PZR52441.1"/>
    <property type="molecule type" value="Genomic_DNA"/>
</dbReference>
<dbReference type="GO" id="GO:0008168">
    <property type="term" value="F:methyltransferase activity"/>
    <property type="evidence" value="ECO:0007669"/>
    <property type="project" value="UniProtKB-KW"/>
</dbReference>
<proteinExistence type="predicted"/>
<evidence type="ECO:0000313" key="2">
    <source>
        <dbReference type="Proteomes" id="UP000248783"/>
    </source>
</evidence>
<dbReference type="Gene3D" id="1.10.10.10">
    <property type="entry name" value="Winged helix-like DNA-binding domain superfamily/Winged helix DNA-binding domain"/>
    <property type="match status" value="1"/>
</dbReference>
<keyword evidence="1" id="KW-0808">Transferase</keyword>
<keyword evidence="1" id="KW-0489">Methyltransferase</keyword>
<dbReference type="InterPro" id="IPR029063">
    <property type="entry name" value="SAM-dependent_MTases_sf"/>
</dbReference>
<comment type="caution">
    <text evidence="1">The sequence shown here is derived from an EMBL/GenBank/DDBJ whole genome shotgun (WGS) entry which is preliminary data.</text>
</comment>
<dbReference type="CDD" id="cd02440">
    <property type="entry name" value="AdoMet_MTases"/>
    <property type="match status" value="1"/>
</dbReference>
<reference evidence="1 2" key="1">
    <citation type="submission" date="2018-06" db="EMBL/GenBank/DDBJ databases">
        <title>Whole genome sequencing of a novel hydrocarbon degrading bacterial strain, PW21 isolated from oil contaminated produced water sample.</title>
        <authorList>
            <person name="Nagkirti P."/>
            <person name="Shaikh A."/>
            <person name="Gowdaman V."/>
            <person name="Engineer A.E."/>
            <person name="Dagar S."/>
            <person name="Dhakephalkar P.K."/>
        </authorList>
    </citation>
    <scope>NUCLEOTIDE SEQUENCE [LARGE SCALE GENOMIC DNA]</scope>
    <source>
        <strain evidence="1 2">PW21</strain>
    </source>
</reference>
<dbReference type="SUPFAM" id="SSF46785">
    <property type="entry name" value="Winged helix' DNA-binding domain"/>
    <property type="match status" value="1"/>
</dbReference>
<evidence type="ECO:0000313" key="1">
    <source>
        <dbReference type="EMBL" id="PZR52441.1"/>
    </source>
</evidence>
<dbReference type="GO" id="GO:0032259">
    <property type="term" value="P:methylation"/>
    <property type="evidence" value="ECO:0007669"/>
    <property type="project" value="UniProtKB-KW"/>
</dbReference>
<dbReference type="Proteomes" id="UP000248783">
    <property type="component" value="Unassembled WGS sequence"/>
</dbReference>
<protein>
    <submittedName>
        <fullName evidence="1">2-ketoarginine methyltransferase</fullName>
    </submittedName>
</protein>
<name>A0A2W5YDQ9_9MICO</name>
<keyword evidence="2" id="KW-1185">Reference proteome</keyword>
<dbReference type="InterPro" id="IPR036390">
    <property type="entry name" value="WH_DNA-bd_sf"/>
</dbReference>